<proteinExistence type="predicted"/>
<evidence type="ECO:0000313" key="1">
    <source>
        <dbReference type="EMBL" id="KKM89622.1"/>
    </source>
</evidence>
<reference evidence="1" key="1">
    <citation type="journal article" date="2015" name="Nature">
        <title>Complex archaea that bridge the gap between prokaryotes and eukaryotes.</title>
        <authorList>
            <person name="Spang A."/>
            <person name="Saw J.H."/>
            <person name="Jorgensen S.L."/>
            <person name="Zaremba-Niedzwiedzka K."/>
            <person name="Martijn J."/>
            <person name="Lind A.E."/>
            <person name="van Eijk R."/>
            <person name="Schleper C."/>
            <person name="Guy L."/>
            <person name="Ettema T.J."/>
        </authorList>
    </citation>
    <scope>NUCLEOTIDE SEQUENCE</scope>
</reference>
<dbReference type="AlphaFoldDB" id="A0A0F9P861"/>
<protein>
    <submittedName>
        <fullName evidence="1">Uncharacterized protein</fullName>
    </submittedName>
</protein>
<gene>
    <name evidence="1" type="ORF">LCGC14_1246830</name>
</gene>
<name>A0A0F9P861_9ZZZZ</name>
<organism evidence="1">
    <name type="scientific">marine sediment metagenome</name>
    <dbReference type="NCBI Taxonomy" id="412755"/>
    <lineage>
        <taxon>unclassified sequences</taxon>
        <taxon>metagenomes</taxon>
        <taxon>ecological metagenomes</taxon>
    </lineage>
</organism>
<sequence length="40" mass="4493">MTWKELAIKSLGGDNQAMYDFILLLAIALDDAEIKIPEIE</sequence>
<dbReference type="EMBL" id="LAZR01006791">
    <property type="protein sequence ID" value="KKM89622.1"/>
    <property type="molecule type" value="Genomic_DNA"/>
</dbReference>
<accession>A0A0F9P861</accession>
<comment type="caution">
    <text evidence="1">The sequence shown here is derived from an EMBL/GenBank/DDBJ whole genome shotgun (WGS) entry which is preliminary data.</text>
</comment>